<dbReference type="EMBL" id="NQIK02000010">
    <property type="protein sequence ID" value="KAF7565512.1"/>
    <property type="molecule type" value="Genomic_DNA"/>
</dbReference>
<proteinExistence type="predicted"/>
<name>A0A5M9KSN4_9PLEO</name>
<protein>
    <submittedName>
        <fullName evidence="1">Uncharacterized protein</fullName>
    </submittedName>
</protein>
<dbReference type="Proteomes" id="UP000245464">
    <property type="component" value="Chromosome 10"/>
</dbReference>
<dbReference type="AlphaFoldDB" id="A0A5M9KSN4"/>
<sequence length="81" mass="8569">MRLSTLLPATLIGLTAAAATPVQDSKIPSRVRAENPLETFSFCCPGNDIKNMKKYSCVPPRIGANCSPCAIHNLPDCPPGS</sequence>
<dbReference type="RefSeq" id="XP_065959378.1">
    <property type="nucleotide sequence ID" value="XM_066104814.1"/>
</dbReference>
<dbReference type="KEGG" id="ptrr:90954949"/>
<comment type="caution">
    <text evidence="1">The sequence shown here is derived from an EMBL/GenBank/DDBJ whole genome shotgun (WGS) entry which is preliminary data.</text>
</comment>
<organism evidence="1 2">
    <name type="scientific">Pyrenophora tritici-repentis</name>
    <dbReference type="NCBI Taxonomy" id="45151"/>
    <lineage>
        <taxon>Eukaryota</taxon>
        <taxon>Fungi</taxon>
        <taxon>Dikarya</taxon>
        <taxon>Ascomycota</taxon>
        <taxon>Pezizomycotina</taxon>
        <taxon>Dothideomycetes</taxon>
        <taxon>Pleosporomycetidae</taxon>
        <taxon>Pleosporales</taxon>
        <taxon>Pleosporineae</taxon>
        <taxon>Pleosporaceae</taxon>
        <taxon>Pyrenophora</taxon>
    </lineage>
</organism>
<accession>A0A5M9KSN4</accession>
<evidence type="ECO:0000313" key="2">
    <source>
        <dbReference type="Proteomes" id="UP000245464"/>
    </source>
</evidence>
<evidence type="ECO:0000313" key="1">
    <source>
        <dbReference type="EMBL" id="KAF7565512.1"/>
    </source>
</evidence>
<dbReference type="GeneID" id="90954949"/>
<reference evidence="1" key="1">
    <citation type="journal article" date="2018" name="BMC Genomics">
        <title>Comparative genomics of the wheat fungal pathogen Pyrenophora tritici-repentis reveals chromosomal variations and genome plasticity.</title>
        <authorList>
            <person name="Moolhuijzen P."/>
            <person name="See P.T."/>
            <person name="Hane J.K."/>
            <person name="Shi G."/>
            <person name="Liu Z."/>
            <person name="Oliver R.P."/>
            <person name="Moffat C.S."/>
        </authorList>
    </citation>
    <scope>NUCLEOTIDE SEQUENCE [LARGE SCALE GENOMIC DNA]</scope>
    <source>
        <strain evidence="1">M4</strain>
    </source>
</reference>
<gene>
    <name evidence="1" type="ORF">PtrM4_049460</name>
</gene>